<evidence type="ECO:0000256" key="1">
    <source>
        <dbReference type="SAM" id="MobiDB-lite"/>
    </source>
</evidence>
<feature type="region of interest" description="Disordered" evidence="1">
    <location>
        <begin position="1"/>
        <end position="210"/>
    </location>
</feature>
<dbReference type="STRING" id="30522.A0A4W2CIR7"/>
<feature type="compositionally biased region" description="Polar residues" evidence="1">
    <location>
        <begin position="198"/>
        <end position="207"/>
    </location>
</feature>
<feature type="compositionally biased region" description="Basic and acidic residues" evidence="1">
    <location>
        <begin position="122"/>
        <end position="145"/>
    </location>
</feature>
<keyword evidence="3" id="KW-1185">Reference proteome</keyword>
<evidence type="ECO:0000313" key="3">
    <source>
        <dbReference type="Proteomes" id="UP000314981"/>
    </source>
</evidence>
<proteinExistence type="predicted"/>
<dbReference type="AlphaFoldDB" id="A0A4W2CIR7"/>
<feature type="region of interest" description="Disordered" evidence="1">
    <location>
        <begin position="262"/>
        <end position="379"/>
    </location>
</feature>
<protein>
    <submittedName>
        <fullName evidence="2">Uncharacterized protein</fullName>
    </submittedName>
</protein>
<accession>A0A4W2CIR7</accession>
<sequence length="379" mass="41832">MKPGRSTVPFRELTTVEPGSKLVSRPDWEPEPPQIPITQPASEPEKTPTAQPASKAQQAPDLPQNLTAQQRPLAQQETEAQQEPPAQQKSTLHQEFHVPQESAPQLSPPIQRVPFSKQEAASQHRPEPGKESRTQQDPELREGSRAQRQPEPQNEPPAQTEPMSQERQQQSELAAQGVKSGEESLAEWRFLSKRNEPSEQPSTSESKTFLEWVTDSGTKPDVGFTLDIDSPATLGRMADPGKKLAFKEQPGYEMMSGFGGMLTPRKKISSQNPRQYRYTGELSLEEGRGGGAPMDGHSFSQELRPARTSGELRSPSSSPDTEPEPPLMEEGAEAWRREGACRGLSSRGGRRCQDPQPASDSLPCSRLPPRGDRGESNRN</sequence>
<reference evidence="2 3" key="1">
    <citation type="submission" date="2018-11" db="EMBL/GenBank/DDBJ databases">
        <title>Haplotype-resolved cattle genomes.</title>
        <authorList>
            <person name="Low W.Y."/>
            <person name="Tearle R."/>
            <person name="Bickhart D.M."/>
            <person name="Rosen B.D."/>
            <person name="Koren S."/>
            <person name="Rhie A."/>
            <person name="Hiendleder S."/>
            <person name="Phillippy A.M."/>
            <person name="Smith T.P.L."/>
            <person name="Williams J.L."/>
        </authorList>
    </citation>
    <scope>NUCLEOTIDE SEQUENCE [LARGE SCALE GENOMIC DNA]</scope>
</reference>
<feature type="compositionally biased region" description="Low complexity" evidence="1">
    <location>
        <begin position="72"/>
        <end position="88"/>
    </location>
</feature>
<reference evidence="2" key="3">
    <citation type="submission" date="2025-09" db="UniProtKB">
        <authorList>
            <consortium name="Ensembl"/>
        </authorList>
    </citation>
    <scope>IDENTIFICATION</scope>
</reference>
<dbReference type="OMA" id="LAFKEQP"/>
<feature type="compositionally biased region" description="Polar residues" evidence="1">
    <location>
        <begin position="161"/>
        <end position="173"/>
    </location>
</feature>
<evidence type="ECO:0000313" key="2">
    <source>
        <dbReference type="Ensembl" id="ENSBIXP00000011645.1"/>
    </source>
</evidence>
<feature type="compositionally biased region" description="Basic and acidic residues" evidence="1">
    <location>
        <begin position="369"/>
        <end position="379"/>
    </location>
</feature>
<organism evidence="2 3">
    <name type="scientific">Bos indicus x Bos taurus</name>
    <name type="common">Hybrid cattle</name>
    <dbReference type="NCBI Taxonomy" id="30522"/>
    <lineage>
        <taxon>Eukaryota</taxon>
        <taxon>Metazoa</taxon>
        <taxon>Chordata</taxon>
        <taxon>Craniata</taxon>
        <taxon>Vertebrata</taxon>
        <taxon>Euteleostomi</taxon>
        <taxon>Mammalia</taxon>
        <taxon>Eutheria</taxon>
        <taxon>Laurasiatheria</taxon>
        <taxon>Artiodactyla</taxon>
        <taxon>Ruminantia</taxon>
        <taxon>Pecora</taxon>
        <taxon>Bovidae</taxon>
        <taxon>Bovinae</taxon>
        <taxon>Bos</taxon>
    </lineage>
</organism>
<reference evidence="2" key="2">
    <citation type="submission" date="2025-08" db="UniProtKB">
        <authorList>
            <consortium name="Ensembl"/>
        </authorList>
    </citation>
    <scope>IDENTIFICATION</scope>
</reference>
<feature type="compositionally biased region" description="Polar residues" evidence="1">
    <location>
        <begin position="48"/>
        <end position="57"/>
    </location>
</feature>
<dbReference type="Ensembl" id="ENSBIXT00000021152.1">
    <property type="protein sequence ID" value="ENSBIXP00000011645.1"/>
    <property type="gene ID" value="ENSBIXG00000016871.1"/>
</dbReference>
<dbReference type="Proteomes" id="UP000314981">
    <property type="component" value="Chromosome 18"/>
</dbReference>
<name>A0A4W2CIR7_BOBOX</name>